<sequence length="43" mass="4406">MSAAVVTMRRNNGRFGIAAAAAARGPRAVHRFAAAASRGIARP</sequence>
<evidence type="ECO:0000313" key="2">
    <source>
        <dbReference type="Proteomes" id="UP000198460"/>
    </source>
</evidence>
<proteinExistence type="predicted"/>
<protein>
    <submittedName>
        <fullName evidence="1">Uncharacterized protein</fullName>
    </submittedName>
</protein>
<accession>A0A238H427</accession>
<organism evidence="1 2">
    <name type="scientific">Burkholderia singularis</name>
    <dbReference type="NCBI Taxonomy" id="1503053"/>
    <lineage>
        <taxon>Bacteria</taxon>
        <taxon>Pseudomonadati</taxon>
        <taxon>Pseudomonadota</taxon>
        <taxon>Betaproteobacteria</taxon>
        <taxon>Burkholderiales</taxon>
        <taxon>Burkholderiaceae</taxon>
        <taxon>Burkholderia</taxon>
        <taxon>pseudomallei group</taxon>
    </lineage>
</organism>
<name>A0A238H427_9BURK</name>
<dbReference type="EMBL" id="FXAN01000049">
    <property type="protein sequence ID" value="SMG00044.1"/>
    <property type="molecule type" value="Genomic_DNA"/>
</dbReference>
<dbReference type="AlphaFoldDB" id="A0A238H427"/>
<evidence type="ECO:0000313" key="1">
    <source>
        <dbReference type="EMBL" id="SMG00044.1"/>
    </source>
</evidence>
<reference evidence="1 2" key="1">
    <citation type="submission" date="2017-04" db="EMBL/GenBank/DDBJ databases">
        <authorList>
            <person name="Afonso C.L."/>
            <person name="Miller P.J."/>
            <person name="Scott M.A."/>
            <person name="Spackman E."/>
            <person name="Goraichik I."/>
            <person name="Dimitrov K.M."/>
            <person name="Suarez D.L."/>
            <person name="Swayne D.E."/>
        </authorList>
    </citation>
    <scope>NUCLEOTIDE SEQUENCE [LARGE SCALE GENOMIC DNA]</scope>
    <source>
        <strain evidence="1">LMG 28154</strain>
    </source>
</reference>
<gene>
    <name evidence="1" type="ORF">BSIN_3236</name>
</gene>
<dbReference type="Proteomes" id="UP000198460">
    <property type="component" value="Unassembled WGS sequence"/>
</dbReference>